<dbReference type="AlphaFoldDB" id="A0A934S6Z5"/>
<gene>
    <name evidence="1" type="ORF">JIN85_07955</name>
</gene>
<proteinExistence type="predicted"/>
<dbReference type="Gene3D" id="2.30.42.10">
    <property type="match status" value="1"/>
</dbReference>
<accession>A0A934S6Z5</accession>
<reference evidence="1" key="1">
    <citation type="submission" date="2021-01" db="EMBL/GenBank/DDBJ databases">
        <title>Modified the classification status of verrucomicrobia.</title>
        <authorList>
            <person name="Feng X."/>
        </authorList>
    </citation>
    <scope>NUCLEOTIDE SEQUENCE</scope>
    <source>
        <strain evidence="1">KCTC 22041</strain>
    </source>
</reference>
<keyword evidence="2" id="KW-1185">Reference proteome</keyword>
<evidence type="ECO:0000313" key="2">
    <source>
        <dbReference type="Proteomes" id="UP000603141"/>
    </source>
</evidence>
<organism evidence="1 2">
    <name type="scientific">Luteolibacter pohnpeiensis</name>
    <dbReference type="NCBI Taxonomy" id="454153"/>
    <lineage>
        <taxon>Bacteria</taxon>
        <taxon>Pseudomonadati</taxon>
        <taxon>Verrucomicrobiota</taxon>
        <taxon>Verrucomicrobiia</taxon>
        <taxon>Verrucomicrobiales</taxon>
        <taxon>Verrucomicrobiaceae</taxon>
        <taxon>Luteolibacter</taxon>
    </lineage>
</organism>
<evidence type="ECO:0008006" key="3">
    <source>
        <dbReference type="Google" id="ProtNLM"/>
    </source>
</evidence>
<name>A0A934S6Z5_9BACT</name>
<dbReference type="SUPFAM" id="SSF50156">
    <property type="entry name" value="PDZ domain-like"/>
    <property type="match status" value="1"/>
</dbReference>
<sequence>MNYRTAIIPIVATISICQLAAADLKAFEFREVLDDAAYQKAVSLLPKDRIDPEKVEHSPFPTWGVIVATVDDGTQASQQGLQMGSIIYKLNGEEYFYRDLGIVANESGQRVVSVVAPDGKRQEFSFKPGRIGFTSMNGYRPEQYMLQNLTRGSWDADMLVACVAWQNGYQDLSETALFRAVKKGMKPSTFTKSFGMLMAYDQGKAEQSKQLLNSLLEELPKDPQLIPRFYLPFLRTQALAFQDFDLFGSCMHEFAGVKRRFQESTIKSWKAWAKAGPHPSILSHTEEGGNLMPLIKTERVAWSTGYGGFDADSIRNGSFQGGAPLGRYVFNAFASSQPVKNAIWEIHVAYQDAAPFRAGVLFEGFTLLKFNLIDKDGKTESAKQVPTYEDYRVVARIQLDHEFTGDRVVQLMGGPSFGEAVSVHHRIPFVETGVKMGDNLTPKENFFKIQLVRFNDEVEILLDDHSIFHIPIDPNVGELAFSYQGIGTGLNIKDMTLKPLIAKDGK</sequence>
<dbReference type="RefSeq" id="WP_200269381.1">
    <property type="nucleotide sequence ID" value="NZ_JAENIJ010000009.1"/>
</dbReference>
<dbReference type="InterPro" id="IPR036034">
    <property type="entry name" value="PDZ_sf"/>
</dbReference>
<protein>
    <recommendedName>
        <fullName evidence="3">PDZ domain-containing protein</fullName>
    </recommendedName>
</protein>
<evidence type="ECO:0000313" key="1">
    <source>
        <dbReference type="EMBL" id="MBK1882344.1"/>
    </source>
</evidence>
<dbReference type="Proteomes" id="UP000603141">
    <property type="component" value="Unassembled WGS sequence"/>
</dbReference>
<dbReference type="EMBL" id="JAENIJ010000009">
    <property type="protein sequence ID" value="MBK1882344.1"/>
    <property type="molecule type" value="Genomic_DNA"/>
</dbReference>
<comment type="caution">
    <text evidence="1">The sequence shown here is derived from an EMBL/GenBank/DDBJ whole genome shotgun (WGS) entry which is preliminary data.</text>
</comment>